<sequence length="85" mass="9661">MKTIVFFVRPSTGKFSDETKNIPPSTCFRHIISTKERCVSVKTYHDSNCTNFLGLIECQDFKNEGQCATNTRMALKLCAKQCNMC</sequence>
<accession>A0A564YVT8</accession>
<dbReference type="AlphaFoldDB" id="A0A564YVT8"/>
<dbReference type="Proteomes" id="UP000321570">
    <property type="component" value="Unassembled WGS sequence"/>
</dbReference>
<evidence type="ECO:0000313" key="1">
    <source>
        <dbReference type="EMBL" id="VUZ50813.1"/>
    </source>
</evidence>
<name>A0A564YVT8_HYMDI</name>
<reference evidence="1 2" key="1">
    <citation type="submission" date="2019-07" db="EMBL/GenBank/DDBJ databases">
        <authorList>
            <person name="Jastrzebski P J."/>
            <person name="Paukszto L."/>
            <person name="Jastrzebski P J."/>
        </authorList>
    </citation>
    <scope>NUCLEOTIDE SEQUENCE [LARGE SCALE GENOMIC DNA]</scope>
    <source>
        <strain evidence="1 2">WMS-il1</strain>
    </source>
</reference>
<organism evidence="1 2">
    <name type="scientific">Hymenolepis diminuta</name>
    <name type="common">Rat tapeworm</name>
    <dbReference type="NCBI Taxonomy" id="6216"/>
    <lineage>
        <taxon>Eukaryota</taxon>
        <taxon>Metazoa</taxon>
        <taxon>Spiralia</taxon>
        <taxon>Lophotrochozoa</taxon>
        <taxon>Platyhelminthes</taxon>
        <taxon>Cestoda</taxon>
        <taxon>Eucestoda</taxon>
        <taxon>Cyclophyllidea</taxon>
        <taxon>Hymenolepididae</taxon>
        <taxon>Hymenolepis</taxon>
    </lineage>
</organism>
<protein>
    <recommendedName>
        <fullName evidence="3">ShKT domain-containing protein</fullName>
    </recommendedName>
</protein>
<proteinExistence type="predicted"/>
<evidence type="ECO:0000313" key="2">
    <source>
        <dbReference type="Proteomes" id="UP000321570"/>
    </source>
</evidence>
<evidence type="ECO:0008006" key="3">
    <source>
        <dbReference type="Google" id="ProtNLM"/>
    </source>
</evidence>
<keyword evidence="2" id="KW-1185">Reference proteome</keyword>
<dbReference type="EMBL" id="CABIJS010000399">
    <property type="protein sequence ID" value="VUZ50813.1"/>
    <property type="molecule type" value="Genomic_DNA"/>
</dbReference>
<gene>
    <name evidence="1" type="ORF">WMSIL1_LOCUS9625</name>
</gene>